<evidence type="ECO:0000256" key="1">
    <source>
        <dbReference type="ARBA" id="ARBA00022729"/>
    </source>
</evidence>
<keyword evidence="4" id="KW-1185">Reference proteome</keyword>
<name>A0AAW2ZHT1_9EUKA</name>
<keyword evidence="1" id="KW-0732">Signal</keyword>
<dbReference type="InterPro" id="IPR029052">
    <property type="entry name" value="Metallo-depent_PP-like"/>
</dbReference>
<dbReference type="InterPro" id="IPR008963">
    <property type="entry name" value="Purple_acid_Pase-like_N"/>
</dbReference>
<dbReference type="SUPFAM" id="SSF49363">
    <property type="entry name" value="Purple acid phosphatase, N-terminal domain"/>
    <property type="match status" value="1"/>
</dbReference>
<dbReference type="AlphaFoldDB" id="A0AAW2ZHT1"/>
<dbReference type="SUPFAM" id="SSF56300">
    <property type="entry name" value="Metallo-dependent phosphatases"/>
    <property type="match status" value="1"/>
</dbReference>
<feature type="transmembrane region" description="Helical" evidence="2">
    <location>
        <begin position="118"/>
        <end position="140"/>
    </location>
</feature>
<reference evidence="3 4" key="1">
    <citation type="submission" date="2024-03" db="EMBL/GenBank/DDBJ databases">
        <title>The Acrasis kona genome and developmental transcriptomes reveal deep origins of eukaryotic multicellular pathways.</title>
        <authorList>
            <person name="Sheikh S."/>
            <person name="Fu C.-J."/>
            <person name="Brown M.W."/>
            <person name="Baldauf S.L."/>
        </authorList>
    </citation>
    <scope>NUCLEOTIDE SEQUENCE [LARGE SCALE GENOMIC DNA]</scope>
    <source>
        <strain evidence="3 4">ATCC MYA-3509</strain>
    </source>
</reference>
<feature type="transmembrane region" description="Helical" evidence="2">
    <location>
        <begin position="204"/>
        <end position="226"/>
    </location>
</feature>
<feature type="transmembrane region" description="Helical" evidence="2">
    <location>
        <begin position="20"/>
        <end position="42"/>
    </location>
</feature>
<dbReference type="Gene3D" id="3.60.21.10">
    <property type="match status" value="1"/>
</dbReference>
<evidence type="ECO:0000313" key="3">
    <source>
        <dbReference type="EMBL" id="KAL0488301.1"/>
    </source>
</evidence>
<evidence type="ECO:0008006" key="5">
    <source>
        <dbReference type="Google" id="ProtNLM"/>
    </source>
</evidence>
<feature type="transmembrane region" description="Helical" evidence="2">
    <location>
        <begin position="86"/>
        <end position="112"/>
    </location>
</feature>
<dbReference type="PANTHER" id="PTHR22953:SF153">
    <property type="entry name" value="PURPLE ACID PHOSPHATASE"/>
    <property type="match status" value="1"/>
</dbReference>
<keyword evidence="2" id="KW-0472">Membrane</keyword>
<dbReference type="Proteomes" id="UP001431209">
    <property type="component" value="Unassembled WGS sequence"/>
</dbReference>
<keyword evidence="2" id="KW-1133">Transmembrane helix</keyword>
<evidence type="ECO:0000256" key="2">
    <source>
        <dbReference type="SAM" id="Phobius"/>
    </source>
</evidence>
<protein>
    <recommendedName>
        <fullName evidence="5">Purple acid phosphatase</fullName>
    </recommendedName>
</protein>
<organism evidence="3 4">
    <name type="scientific">Acrasis kona</name>
    <dbReference type="NCBI Taxonomy" id="1008807"/>
    <lineage>
        <taxon>Eukaryota</taxon>
        <taxon>Discoba</taxon>
        <taxon>Heterolobosea</taxon>
        <taxon>Tetramitia</taxon>
        <taxon>Eutetramitia</taxon>
        <taxon>Acrasidae</taxon>
        <taxon>Acrasis</taxon>
    </lineage>
</organism>
<proteinExistence type="predicted"/>
<dbReference type="EMBL" id="JAOPGA020001431">
    <property type="protein sequence ID" value="KAL0488301.1"/>
    <property type="molecule type" value="Genomic_DNA"/>
</dbReference>
<dbReference type="InterPro" id="IPR039331">
    <property type="entry name" value="PAPs-like"/>
</dbReference>
<dbReference type="PANTHER" id="PTHR22953">
    <property type="entry name" value="ACID PHOSPHATASE RELATED"/>
    <property type="match status" value="1"/>
</dbReference>
<accession>A0AAW2ZHT1</accession>
<evidence type="ECO:0000313" key="4">
    <source>
        <dbReference type="Proteomes" id="UP001431209"/>
    </source>
</evidence>
<sequence>MDGGLPDEGQDDKNPDFYQYSVLVSSGSFILCLAIHLILFILRQVLQRRETCNLNEIIKEDYYREQSQELTTDEKNKRDASSKLTFSLNVTFALECLFLELAMISLVTYLAAAVAFNLINWGYAFGFGMTIVFFTTIHTFRKSEEVSNKLKNLHVDETPLEPNTKKKIAQSEPSSIQSLWKKVTLHFKNYLRSIYLGVFSGYRLALFLCWLFASLLITFILIGVFYGTCVCSQPYSFSTALSRNSKGRACPPNTICSVIAMLPEEPSSSMIIKFYTQDVPSSAFIFFSVVNSSNVVVTRTCSYVNLNDYILEFESRYIYNCDLTNLSSETVYNFTLVVAKSSYNQMNVTDINYYLNKPSFITFSGMPGRTAQFRTLSASPDNNVFFVTGGDQGAARLSAKMVAQASSLDPDFISIGGDLNYDNGMTSCYRRVLDGINAFAHHAFDSNGNMIPLLTAIGNHEALYYRFGATNKNDIANYLLFYSHQIGTDVNTRTTYHAHNLGGCSLLVLDSSINVPHVNQVDFIRTSWSSTNQTKMAMYHGPLYPSSRSVDNSIAVLGRLVWEPVFNEMNMTIGIENHDHTLKRTRVMRNAVPVGKDDRGVVYIGDGNMGVTPRYPFSQRSYLEYATTDSHFWTITCSLRNGVVATAIGADGLRKDNVTRASQQFI</sequence>
<comment type="caution">
    <text evidence="3">The sequence shown here is derived from an EMBL/GenBank/DDBJ whole genome shotgun (WGS) entry which is preliminary data.</text>
</comment>
<dbReference type="GO" id="GO:0046872">
    <property type="term" value="F:metal ion binding"/>
    <property type="evidence" value="ECO:0007669"/>
    <property type="project" value="InterPro"/>
</dbReference>
<keyword evidence="2" id="KW-0812">Transmembrane</keyword>
<gene>
    <name evidence="3" type="ORF">AKO1_015474</name>
</gene>
<dbReference type="GO" id="GO:0003993">
    <property type="term" value="F:acid phosphatase activity"/>
    <property type="evidence" value="ECO:0007669"/>
    <property type="project" value="InterPro"/>
</dbReference>